<dbReference type="AlphaFoldDB" id="A0A0G0LB67"/>
<accession>A0A0G0LB67</accession>
<protein>
    <recommendedName>
        <fullName evidence="3">Ferredoxin</fullName>
    </recommendedName>
</protein>
<name>A0A0G0LB67_9BACT</name>
<dbReference type="Proteomes" id="UP000033934">
    <property type="component" value="Unassembled WGS sequence"/>
</dbReference>
<gene>
    <name evidence="1" type="ORF">UT11_C0030G0013</name>
</gene>
<dbReference type="EMBL" id="LBVO01000030">
    <property type="protein sequence ID" value="KKQ89278.1"/>
    <property type="molecule type" value="Genomic_DNA"/>
</dbReference>
<evidence type="ECO:0000313" key="2">
    <source>
        <dbReference type="Proteomes" id="UP000033934"/>
    </source>
</evidence>
<evidence type="ECO:0000313" key="1">
    <source>
        <dbReference type="EMBL" id="KKQ89278.1"/>
    </source>
</evidence>
<sequence length="96" mass="10827">MKFKVDSDACQSATTCIAFTIDDQEIYELDDENKASIITKDNDKIQDKWVDIKNVNGAGDIKEDELEKIILDSAKGCPFNAIMVENDKGKQIWPEN</sequence>
<evidence type="ECO:0008006" key="3">
    <source>
        <dbReference type="Google" id="ProtNLM"/>
    </source>
</evidence>
<dbReference type="Pfam" id="PF13459">
    <property type="entry name" value="Fer4_15"/>
    <property type="match status" value="1"/>
</dbReference>
<reference evidence="1 2" key="1">
    <citation type="journal article" date="2015" name="Nature">
        <title>rRNA introns, odd ribosomes, and small enigmatic genomes across a large radiation of phyla.</title>
        <authorList>
            <person name="Brown C.T."/>
            <person name="Hug L.A."/>
            <person name="Thomas B.C."/>
            <person name="Sharon I."/>
            <person name="Castelle C.J."/>
            <person name="Singh A."/>
            <person name="Wilkins M.J."/>
            <person name="Williams K.H."/>
            <person name="Banfield J.F."/>
        </authorList>
    </citation>
    <scope>NUCLEOTIDE SEQUENCE [LARGE SCALE GENOMIC DNA]</scope>
</reference>
<organism evidence="1 2">
    <name type="scientific">Berkelbacteria bacterium GW2011_GWA2_38_9</name>
    <dbReference type="NCBI Taxonomy" id="1618334"/>
    <lineage>
        <taxon>Bacteria</taxon>
        <taxon>Candidatus Berkelbacteria</taxon>
    </lineage>
</organism>
<dbReference type="Gene3D" id="3.30.70.20">
    <property type="match status" value="1"/>
</dbReference>
<comment type="caution">
    <text evidence="1">The sequence shown here is derived from an EMBL/GenBank/DDBJ whole genome shotgun (WGS) entry which is preliminary data.</text>
</comment>
<proteinExistence type="predicted"/>